<feature type="transmembrane region" description="Helical" evidence="1">
    <location>
        <begin position="42"/>
        <end position="61"/>
    </location>
</feature>
<evidence type="ECO:0000313" key="3">
    <source>
        <dbReference type="Proteomes" id="UP001597024"/>
    </source>
</evidence>
<accession>A0ABW3DVZ6</accession>
<dbReference type="InterPro" id="IPR046096">
    <property type="entry name" value="DUF6114"/>
</dbReference>
<feature type="transmembrane region" description="Helical" evidence="1">
    <location>
        <begin position="66"/>
        <end position="83"/>
    </location>
</feature>
<evidence type="ECO:0000256" key="1">
    <source>
        <dbReference type="SAM" id="Phobius"/>
    </source>
</evidence>
<dbReference type="Proteomes" id="UP001597024">
    <property type="component" value="Unassembled WGS sequence"/>
</dbReference>
<keyword evidence="1" id="KW-0472">Membrane</keyword>
<keyword evidence="1" id="KW-0812">Transmembrane</keyword>
<keyword evidence="3" id="KW-1185">Reference proteome</keyword>
<dbReference type="EMBL" id="JBHTHX010001123">
    <property type="protein sequence ID" value="MFD0887944.1"/>
    <property type="molecule type" value="Genomic_DNA"/>
</dbReference>
<reference evidence="3" key="1">
    <citation type="journal article" date="2019" name="Int. J. Syst. Evol. Microbiol.">
        <title>The Global Catalogue of Microorganisms (GCM) 10K type strain sequencing project: providing services to taxonomists for standard genome sequencing and annotation.</title>
        <authorList>
            <consortium name="The Broad Institute Genomics Platform"/>
            <consortium name="The Broad Institute Genome Sequencing Center for Infectious Disease"/>
            <person name="Wu L."/>
            <person name="Ma J."/>
        </authorList>
    </citation>
    <scope>NUCLEOTIDE SEQUENCE [LARGE SCALE GENOMIC DNA]</scope>
    <source>
        <strain evidence="3">CCUG 62974</strain>
    </source>
</reference>
<gene>
    <name evidence="2" type="ORF">ACFQ08_25675</name>
</gene>
<keyword evidence="1" id="KW-1133">Transmembrane helix</keyword>
<dbReference type="Pfam" id="PF19609">
    <property type="entry name" value="DUF6114"/>
    <property type="match status" value="1"/>
</dbReference>
<protein>
    <submittedName>
        <fullName evidence="2">DUF6114 domain-containing protein</fullName>
    </submittedName>
</protein>
<organism evidence="2 3">
    <name type="scientific">Streptosporangium algeriense</name>
    <dbReference type="NCBI Taxonomy" id="1682748"/>
    <lineage>
        <taxon>Bacteria</taxon>
        <taxon>Bacillati</taxon>
        <taxon>Actinomycetota</taxon>
        <taxon>Actinomycetes</taxon>
        <taxon>Streptosporangiales</taxon>
        <taxon>Streptosporangiaceae</taxon>
        <taxon>Streptosporangium</taxon>
    </lineage>
</organism>
<evidence type="ECO:0000313" key="2">
    <source>
        <dbReference type="EMBL" id="MFD0887944.1"/>
    </source>
</evidence>
<proteinExistence type="predicted"/>
<name>A0ABW3DVZ6_9ACTN</name>
<sequence length="134" mass="13821">MKAWRRSRPFWGGLFTLLAGLELFSISFAVEALPVILRSGTMGMAIAIALVMIIVGVLLWLQPSQGVFLGLVAVVLSMVALVYTNLGGFLIGTALGSLGGALAAAWTASPPPAPHGMDAPTGEDQALATTLTAE</sequence>
<comment type="caution">
    <text evidence="2">The sequence shown here is derived from an EMBL/GenBank/DDBJ whole genome shotgun (WGS) entry which is preliminary data.</text>
</comment>